<evidence type="ECO:0000256" key="3">
    <source>
        <dbReference type="ARBA" id="ARBA00004723"/>
    </source>
</evidence>
<gene>
    <name evidence="14" type="ORF">AARE701A_LOCUS13765</name>
</gene>
<dbReference type="PROSITE" id="PS51375">
    <property type="entry name" value="PPR"/>
    <property type="match status" value="8"/>
</dbReference>
<keyword evidence="7" id="KW-0805">Transcription regulation</keyword>
<keyword evidence="15" id="KW-1185">Reference proteome</keyword>
<evidence type="ECO:0000256" key="7">
    <source>
        <dbReference type="ARBA" id="ARBA00023015"/>
    </source>
</evidence>
<feature type="binding site" evidence="10">
    <location>
        <position position="784"/>
    </location>
    <ligand>
        <name>substrate</name>
    </ligand>
</feature>
<evidence type="ECO:0000256" key="4">
    <source>
        <dbReference type="ARBA" id="ARBA00005995"/>
    </source>
</evidence>
<dbReference type="NCBIfam" id="TIGR00756">
    <property type="entry name" value="PPR"/>
    <property type="match status" value="7"/>
</dbReference>
<feature type="compositionally biased region" description="Low complexity" evidence="12">
    <location>
        <begin position="185"/>
        <end position="195"/>
    </location>
</feature>
<dbReference type="GO" id="GO:0046983">
    <property type="term" value="F:protein dimerization activity"/>
    <property type="evidence" value="ECO:0007669"/>
    <property type="project" value="InterPro"/>
</dbReference>
<evidence type="ECO:0000256" key="6">
    <source>
        <dbReference type="ARBA" id="ARBA00023002"/>
    </source>
</evidence>
<evidence type="ECO:0000256" key="8">
    <source>
        <dbReference type="ARBA" id="ARBA00023163"/>
    </source>
</evidence>
<dbReference type="Gene3D" id="1.25.40.10">
    <property type="entry name" value="Tetratricopeptide repeat domain"/>
    <property type="match status" value="4"/>
</dbReference>
<dbReference type="Pfam" id="PF01535">
    <property type="entry name" value="PPR"/>
    <property type="match status" value="1"/>
</dbReference>
<dbReference type="PANTHER" id="PTHR10742:SF385">
    <property type="entry name" value="POLYAMINE OXIDASE 3"/>
    <property type="match status" value="1"/>
</dbReference>
<keyword evidence="8" id="KW-0804">Transcription</keyword>
<evidence type="ECO:0000256" key="10">
    <source>
        <dbReference type="PIRSR" id="PIRSR601613-1"/>
    </source>
</evidence>
<dbReference type="InterPro" id="IPR011990">
    <property type="entry name" value="TPR-like_helical_dom_sf"/>
</dbReference>
<feature type="compositionally biased region" description="Basic and acidic residues" evidence="12">
    <location>
        <begin position="173"/>
        <end position="183"/>
    </location>
</feature>
<feature type="repeat" description="PPR" evidence="11">
    <location>
        <begin position="1358"/>
        <end position="1392"/>
    </location>
</feature>
<feature type="compositionally biased region" description="Polar residues" evidence="12">
    <location>
        <begin position="153"/>
        <end position="169"/>
    </location>
</feature>
<dbReference type="FunFam" id="4.10.280.10:FF:000004">
    <property type="entry name" value="Basic helix-loop-helix transcription factor"/>
    <property type="match status" value="1"/>
</dbReference>
<dbReference type="EMBL" id="LR999455">
    <property type="protein sequence ID" value="CAE6076737.1"/>
    <property type="molecule type" value="Genomic_DNA"/>
</dbReference>
<feature type="compositionally biased region" description="Polar residues" evidence="12">
    <location>
        <begin position="222"/>
        <end position="242"/>
    </location>
</feature>
<evidence type="ECO:0000256" key="9">
    <source>
        <dbReference type="ARBA" id="ARBA00023242"/>
    </source>
</evidence>
<feature type="compositionally biased region" description="Acidic residues" evidence="12">
    <location>
        <begin position="1433"/>
        <end position="1465"/>
    </location>
</feature>
<keyword evidence="9" id="KW-0539">Nucleus</keyword>
<feature type="region of interest" description="Disordered" evidence="12">
    <location>
        <begin position="1430"/>
        <end position="1492"/>
    </location>
</feature>
<feature type="repeat" description="PPR" evidence="11">
    <location>
        <begin position="1078"/>
        <end position="1112"/>
    </location>
</feature>
<dbReference type="SUPFAM" id="SSF47459">
    <property type="entry name" value="HLH, helix-loop-helix DNA-binding domain"/>
    <property type="match status" value="1"/>
</dbReference>
<organism evidence="14 15">
    <name type="scientific">Arabidopsis arenosa</name>
    <name type="common">Sand rock-cress</name>
    <name type="synonym">Cardaminopsis arenosa</name>
    <dbReference type="NCBI Taxonomy" id="38785"/>
    <lineage>
        <taxon>Eukaryota</taxon>
        <taxon>Viridiplantae</taxon>
        <taxon>Streptophyta</taxon>
        <taxon>Embryophyta</taxon>
        <taxon>Tracheophyta</taxon>
        <taxon>Spermatophyta</taxon>
        <taxon>Magnoliopsida</taxon>
        <taxon>eudicotyledons</taxon>
        <taxon>Gunneridae</taxon>
        <taxon>Pentapetalae</taxon>
        <taxon>rosids</taxon>
        <taxon>malvids</taxon>
        <taxon>Brassicales</taxon>
        <taxon>Brassicaceae</taxon>
        <taxon>Camelineae</taxon>
        <taxon>Arabidopsis</taxon>
    </lineage>
</organism>
<dbReference type="Pfam" id="PF01593">
    <property type="entry name" value="Amino_oxidase"/>
    <property type="match status" value="1"/>
</dbReference>
<comment type="pathway">
    <text evidence="3">Amine and polyamine degradation; spermine degradation.</text>
</comment>
<dbReference type="InterPro" id="IPR002885">
    <property type="entry name" value="PPR_rpt"/>
</dbReference>
<dbReference type="Pfam" id="PF13812">
    <property type="entry name" value="PPR_3"/>
    <property type="match status" value="2"/>
</dbReference>
<dbReference type="SMART" id="SM00353">
    <property type="entry name" value="HLH"/>
    <property type="match status" value="1"/>
</dbReference>
<evidence type="ECO:0000256" key="5">
    <source>
        <dbReference type="ARBA" id="ARBA00022737"/>
    </source>
</evidence>
<keyword evidence="5" id="KW-0677">Repeat</keyword>
<feature type="repeat" description="PPR" evidence="11">
    <location>
        <begin position="1253"/>
        <end position="1287"/>
    </location>
</feature>
<feature type="repeat" description="PPR" evidence="11">
    <location>
        <begin position="1323"/>
        <end position="1357"/>
    </location>
</feature>
<feature type="compositionally biased region" description="Basic and acidic residues" evidence="12">
    <location>
        <begin position="254"/>
        <end position="266"/>
    </location>
</feature>
<dbReference type="SUPFAM" id="SSF51905">
    <property type="entry name" value="FAD/NAD(P)-binding domain"/>
    <property type="match status" value="1"/>
</dbReference>
<evidence type="ECO:0000259" key="13">
    <source>
        <dbReference type="PROSITE" id="PS50888"/>
    </source>
</evidence>
<dbReference type="CDD" id="cd11445">
    <property type="entry name" value="bHLH_AtPIF_like"/>
    <property type="match status" value="1"/>
</dbReference>
<dbReference type="GO" id="GO:0005634">
    <property type="term" value="C:nucleus"/>
    <property type="evidence" value="ECO:0007669"/>
    <property type="project" value="UniProtKB-SubCell"/>
</dbReference>
<dbReference type="Gene3D" id="3.90.660.10">
    <property type="match status" value="1"/>
</dbReference>
<feature type="repeat" description="PPR" evidence="11">
    <location>
        <begin position="1288"/>
        <end position="1322"/>
    </location>
</feature>
<evidence type="ECO:0000256" key="12">
    <source>
        <dbReference type="SAM" id="MobiDB-lite"/>
    </source>
</evidence>
<feature type="binding site" evidence="10">
    <location>
        <position position="678"/>
    </location>
    <ligand>
        <name>FAD</name>
        <dbReference type="ChEBI" id="CHEBI:57692"/>
    </ligand>
</feature>
<dbReference type="GO" id="GO:0046592">
    <property type="term" value="F:polyamine oxidase activity"/>
    <property type="evidence" value="ECO:0007669"/>
    <property type="project" value="TreeGrafter"/>
</dbReference>
<dbReference type="SUPFAM" id="SSF54373">
    <property type="entry name" value="FAD-linked reductases, C-terminal domain"/>
    <property type="match status" value="1"/>
</dbReference>
<evidence type="ECO:0000313" key="14">
    <source>
        <dbReference type="EMBL" id="CAE6076737.1"/>
    </source>
</evidence>
<dbReference type="Proteomes" id="UP000682877">
    <property type="component" value="Chromosome 5"/>
</dbReference>
<comment type="cofactor">
    <cofactor evidence="1">
        <name>FAD</name>
        <dbReference type="ChEBI" id="CHEBI:57692"/>
    </cofactor>
</comment>
<evidence type="ECO:0000256" key="2">
    <source>
        <dbReference type="ARBA" id="ARBA00004123"/>
    </source>
</evidence>
<feature type="domain" description="BHLH" evidence="13">
    <location>
        <begin position="254"/>
        <end position="303"/>
    </location>
</feature>
<reference evidence="14" key="1">
    <citation type="submission" date="2021-01" db="EMBL/GenBank/DDBJ databases">
        <authorList>
            <person name="Bezrukov I."/>
        </authorList>
    </citation>
    <scope>NUCLEOTIDE SEQUENCE</scope>
</reference>
<dbReference type="InterPro" id="IPR036188">
    <property type="entry name" value="FAD/NAD-bd_sf"/>
</dbReference>
<dbReference type="Gene3D" id="3.50.50.60">
    <property type="entry name" value="FAD/NAD(P)-binding domain"/>
    <property type="match status" value="1"/>
</dbReference>
<feature type="repeat" description="PPR" evidence="11">
    <location>
        <begin position="1113"/>
        <end position="1147"/>
    </location>
</feature>
<evidence type="ECO:0000256" key="1">
    <source>
        <dbReference type="ARBA" id="ARBA00001974"/>
    </source>
</evidence>
<dbReference type="Pfam" id="PF00010">
    <property type="entry name" value="HLH"/>
    <property type="match status" value="1"/>
</dbReference>
<dbReference type="Pfam" id="PF13041">
    <property type="entry name" value="PPR_2"/>
    <property type="match status" value="2"/>
</dbReference>
<name>A0A8S2ACY7_ARAAE</name>
<dbReference type="GO" id="GO:0006598">
    <property type="term" value="P:polyamine catabolic process"/>
    <property type="evidence" value="ECO:0007669"/>
    <property type="project" value="TreeGrafter"/>
</dbReference>
<dbReference type="InterPro" id="IPR050281">
    <property type="entry name" value="Flavin_monoamine_oxidase"/>
</dbReference>
<proteinExistence type="inferred from homology"/>
<evidence type="ECO:0000256" key="11">
    <source>
        <dbReference type="PROSITE-ProRule" id="PRU00708"/>
    </source>
</evidence>
<feature type="compositionally biased region" description="Basic and acidic residues" evidence="12">
    <location>
        <begin position="1466"/>
        <end position="1475"/>
    </location>
</feature>
<keyword evidence="6" id="KW-0560">Oxidoreductase</keyword>
<feature type="repeat" description="PPR" evidence="11">
    <location>
        <begin position="1151"/>
        <end position="1185"/>
    </location>
</feature>
<dbReference type="PANTHER" id="PTHR10742">
    <property type="entry name" value="FLAVIN MONOAMINE OXIDASE"/>
    <property type="match status" value="1"/>
</dbReference>
<protein>
    <recommendedName>
        <fullName evidence="13">BHLH domain-containing protein</fullName>
    </recommendedName>
</protein>
<dbReference type="PROSITE" id="PS50888">
    <property type="entry name" value="BHLH"/>
    <property type="match status" value="1"/>
</dbReference>
<dbReference type="InterPro" id="IPR011598">
    <property type="entry name" value="bHLH_dom"/>
</dbReference>
<sequence>MEQVFADWNFEDNFHMSTNKRSIRPEDELVELLWRDGQVVLQSQARRESSVQTHKQESLRKPNNIFLDNQETAQKLNNSVLQDQETVSWINYPPDDVIDPFESEFSSHFFSTIDHVHGPEKPRTIEETVKHEAQAMAPPKFRSSGITVGPSHCGSNQSTNVHQVTTLPVSMSDRSKNVEERLDTSSGGSSGCSYGRNNKETVSGRSVTIDRKRKHVMDADQESVSQSDIGLTSTDDQATGTKSSQRSGSTRRSRAAEVHNLSERRRRDRINERMKALQELIPHCSKTDKASILDEAIDYLKSLQMQLQVMWMGSGMAAAAAAAATPMMFPGVQSSPYINQMAMQSQMQLPQFPVMNKSTPQNHPGLVCQNPVQFQLQAQNQILSEQLARYMGGFPQMPPAANQAVQQPADMLGFGSPAGPQSQLSAPATTDSVHMGKTNRQLRKAICVSTDEKMKKKRSPSVIVIGGGMAGIAAARTLQDASFQVVVLESRDRIGGRVHTDYSFGFPVDLGASWLHGVCKENPLAAVIGRLGLPLYRTSGDNSVLYDHDLESYALFDKAGNQVPQELVTKVGENFEHILEEISKVRDEQDEDMSIAQAFSIVFKRNPELRLEGLAHNVLQWYLCRMEGWFAADAETISAKCWDQEELLPGGHGLMVRGYRPVINTLSKGLDIRVSHRVTKIVRRYSGVKVTTEKGDTFVADAAVIALPLGVLKSGMITFEPKFPPWKQEAINDLGVGIENKIILHFDNVFWPNVEFLGVVAETSYGCSYFLNLHKATSHPVLVYMPAGQLARDIEKKSDESAATFAFSQLQKILPDASSPINYLVSRWGSDINSLGSYSYDIVNKPHDLYERLRVPLDNLFFAGEATSSSYPGSVHGAYSTGVLAAEDCRMRVLERYGELEHEMEEEAPASVPLLISLPTSNHSQRKLQNNIINVGVKIQNRFRVVCMGMLAPRKFLQKRRKMEVFKDAADETDQKRWRGLMLEIESTGSAVPVLRQYRTDGDQGLPRDLVLGTLVRFKQLKKWNLVSEILEWLRYQNWWNFSEMDFLMLITAYGKLGNFNGAERVLSVLSKMGSSPNVISYTALMESYGRGGKCNNAEAIFRRMQSSGPEPSAVTYQIILKTFVEGDKFKEAEEVFETLLDEKKSPLKPDQKMYHMMIYMYKKAGNYDKARKVFSSMVGKGVPQSTVTYNSLMSFETNYKEVSKIYDQMQRSGIQPDVVSYALLIKAYGRARREEEALSVFEEMLDAGVRPTHKAYNILLDAFAISGMVEQAKTVFKSMRRDRIFPDLWSYTTMLSAYVNASDMEGAEKFFKRIKVDGFEPNIVTYGTMIKGYAKANDVEKMMEVYEKMRLSGIKANQTILTTIMDASGRCKDFGSALGWYKEMESCGVPPDQKAKNVLLSLASTQDELDEAKELTGLRNETATIIARVYGSDDDEEEEEDISSESSDDEDEDEDEDEGDDDDARETVLYDKPQEGSLGYGSLPTEELVGL</sequence>
<dbReference type="InterPro" id="IPR047265">
    <property type="entry name" value="PIF1-like_bHLH"/>
</dbReference>
<dbReference type="Gene3D" id="4.10.280.10">
    <property type="entry name" value="Helix-loop-helix DNA-binding domain"/>
    <property type="match status" value="1"/>
</dbReference>
<evidence type="ECO:0000313" key="15">
    <source>
        <dbReference type="Proteomes" id="UP000682877"/>
    </source>
</evidence>
<dbReference type="GO" id="GO:0005777">
    <property type="term" value="C:peroxisome"/>
    <property type="evidence" value="ECO:0007669"/>
    <property type="project" value="TreeGrafter"/>
</dbReference>
<dbReference type="InterPro" id="IPR036638">
    <property type="entry name" value="HLH_DNA-bd_sf"/>
</dbReference>
<comment type="subcellular location">
    <subcellularLocation>
        <location evidence="2">Nucleus</location>
    </subcellularLocation>
</comment>
<dbReference type="PRINTS" id="PR00757">
    <property type="entry name" value="AMINEOXDASEF"/>
</dbReference>
<accession>A0A8S2ACY7</accession>
<feature type="repeat" description="PPR" evidence="11">
    <location>
        <begin position="1218"/>
        <end position="1252"/>
    </location>
</feature>
<comment type="similarity">
    <text evidence="4">Belongs to the flavin monoamine oxidase family.</text>
</comment>
<dbReference type="InterPro" id="IPR002937">
    <property type="entry name" value="Amino_oxidase"/>
</dbReference>
<feature type="region of interest" description="Disordered" evidence="12">
    <location>
        <begin position="151"/>
        <end position="266"/>
    </location>
</feature>
<dbReference type="SUPFAM" id="SSF81901">
    <property type="entry name" value="HCP-like"/>
    <property type="match status" value="1"/>
</dbReference>
<dbReference type="InterPro" id="IPR001613">
    <property type="entry name" value="Flavin_amine_oxidase"/>
</dbReference>